<protein>
    <recommendedName>
        <fullName evidence="3">Lipocalin-like domain-containing protein</fullName>
    </recommendedName>
</protein>
<sequence length="164" mass="18136">MKKPVVITPPPITLVGRWDVSAEKFVKYRDGAEISNTTGAAAPYNLAYVIFNNDSTYTCLAMDWYPALSTYGVVKDEVAGTYRLTDSSLFVSSYLAGLNTISYGGPPSSPPALTPVSDKMVLRQFTDSTLTVHHEYVFNATDPSAGPVGNYKYIWDLYYRKHGR</sequence>
<accession>A0A1H8QYV9</accession>
<proteinExistence type="predicted"/>
<dbReference type="RefSeq" id="WP_091216889.1">
    <property type="nucleotide sequence ID" value="NZ_FOCL01000009.1"/>
</dbReference>
<evidence type="ECO:0000313" key="2">
    <source>
        <dbReference type="Proteomes" id="UP000198942"/>
    </source>
</evidence>
<dbReference type="Proteomes" id="UP000198942">
    <property type="component" value="Unassembled WGS sequence"/>
</dbReference>
<gene>
    <name evidence="1" type="ORF">SAMN05192574_109203</name>
</gene>
<keyword evidence="2" id="KW-1185">Reference proteome</keyword>
<reference evidence="2" key="1">
    <citation type="submission" date="2016-10" db="EMBL/GenBank/DDBJ databases">
        <authorList>
            <person name="Varghese N."/>
            <person name="Submissions S."/>
        </authorList>
    </citation>
    <scope>NUCLEOTIDE SEQUENCE [LARGE SCALE GENOMIC DNA]</scope>
    <source>
        <strain evidence="2">Gh-48</strain>
    </source>
</reference>
<dbReference type="AlphaFoldDB" id="A0A1H8QYV9"/>
<organism evidence="1 2">
    <name type="scientific">Mucilaginibacter gossypiicola</name>
    <dbReference type="NCBI Taxonomy" id="551995"/>
    <lineage>
        <taxon>Bacteria</taxon>
        <taxon>Pseudomonadati</taxon>
        <taxon>Bacteroidota</taxon>
        <taxon>Sphingobacteriia</taxon>
        <taxon>Sphingobacteriales</taxon>
        <taxon>Sphingobacteriaceae</taxon>
        <taxon>Mucilaginibacter</taxon>
    </lineage>
</organism>
<dbReference type="STRING" id="551995.SAMN05192574_109203"/>
<dbReference type="OrthoDB" id="9884880at2"/>
<name>A0A1H8QYV9_9SPHI</name>
<evidence type="ECO:0008006" key="3">
    <source>
        <dbReference type="Google" id="ProtNLM"/>
    </source>
</evidence>
<evidence type="ECO:0000313" key="1">
    <source>
        <dbReference type="EMBL" id="SEO59044.1"/>
    </source>
</evidence>
<dbReference type="EMBL" id="FOCL01000009">
    <property type="protein sequence ID" value="SEO59044.1"/>
    <property type="molecule type" value="Genomic_DNA"/>
</dbReference>